<dbReference type="InterPro" id="IPR003593">
    <property type="entry name" value="AAA+_ATPase"/>
</dbReference>
<dbReference type="GO" id="GO:0016887">
    <property type="term" value="F:ATP hydrolysis activity"/>
    <property type="evidence" value="ECO:0007669"/>
    <property type="project" value="InterPro"/>
</dbReference>
<dbReference type="InterPro" id="IPR003439">
    <property type="entry name" value="ABC_transporter-like_ATP-bd"/>
</dbReference>
<dbReference type="PANTHER" id="PTHR43158">
    <property type="entry name" value="SKFA PEPTIDE EXPORT ATP-BINDING PROTEIN SKFE"/>
    <property type="match status" value="1"/>
</dbReference>
<evidence type="ECO:0000256" key="1">
    <source>
        <dbReference type="ARBA" id="ARBA00022741"/>
    </source>
</evidence>
<sequence length="235" mass="26295">MGLTANAIVFDRLTKYYGKRRGLNELTLAIPEGSITAILGPNGAGKSTMMRIIAGMTVPDQGTVNVFGRQPGWERNHLIAYLPDRARWYGGHTVADALEWGERLLPGFNRDRAHQLVSDFKLDVELEVEGMSRGQEARLMLVLCLARDVPLLVLDEPFSGIDMISREQIVLSLIDAFSERKQTVLISTHEIGETESLFDYAVFIQDGRAVLCGEVEELRAQRGSIRDIYRQLFGD</sequence>
<proteinExistence type="predicted"/>
<dbReference type="CDD" id="cd03230">
    <property type="entry name" value="ABC_DR_subfamily_A"/>
    <property type="match status" value="1"/>
</dbReference>
<keyword evidence="2 4" id="KW-0067">ATP-binding</keyword>
<dbReference type="PROSITE" id="PS50893">
    <property type="entry name" value="ABC_TRANSPORTER_2"/>
    <property type="match status" value="1"/>
</dbReference>
<dbReference type="PANTHER" id="PTHR43158:SF1">
    <property type="entry name" value="ABC TRANSPORTER, ATP-BINDING PROTEIN"/>
    <property type="match status" value="1"/>
</dbReference>
<evidence type="ECO:0000259" key="3">
    <source>
        <dbReference type="PROSITE" id="PS50893"/>
    </source>
</evidence>
<keyword evidence="1" id="KW-0547">Nucleotide-binding</keyword>
<accession>A0AA48M8Q2</accession>
<dbReference type="Pfam" id="PF00005">
    <property type="entry name" value="ABC_tran"/>
    <property type="match status" value="1"/>
</dbReference>
<dbReference type="AlphaFoldDB" id="A0AA48M8Q2"/>
<dbReference type="KEGG" id="bayd:BSPP4475_13435"/>
<dbReference type="InterPro" id="IPR027417">
    <property type="entry name" value="P-loop_NTPase"/>
</dbReference>
<organism evidence="4 5">
    <name type="scientific">Brevibacillus aydinogluensis</name>
    <dbReference type="NCBI Taxonomy" id="927786"/>
    <lineage>
        <taxon>Bacteria</taxon>
        <taxon>Bacillati</taxon>
        <taxon>Bacillota</taxon>
        <taxon>Bacilli</taxon>
        <taxon>Bacillales</taxon>
        <taxon>Paenibacillaceae</taxon>
        <taxon>Brevibacillus</taxon>
    </lineage>
</organism>
<reference evidence="4" key="1">
    <citation type="submission" date="2023-07" db="EMBL/GenBank/DDBJ databases">
        <authorList>
            <person name="Ivanov I."/>
            <person name="Teneva D."/>
            <person name="Stoikov I."/>
        </authorList>
    </citation>
    <scope>NUCLEOTIDE SEQUENCE</scope>
    <source>
        <strain evidence="4">4475</strain>
    </source>
</reference>
<gene>
    <name evidence="4" type="ORF">BSPP4475_13435</name>
</gene>
<dbReference type="SUPFAM" id="SSF52540">
    <property type="entry name" value="P-loop containing nucleoside triphosphate hydrolases"/>
    <property type="match status" value="1"/>
</dbReference>
<evidence type="ECO:0000256" key="2">
    <source>
        <dbReference type="ARBA" id="ARBA00022840"/>
    </source>
</evidence>
<evidence type="ECO:0000313" key="5">
    <source>
        <dbReference type="Proteomes" id="UP001189619"/>
    </source>
</evidence>
<dbReference type="GO" id="GO:0005524">
    <property type="term" value="F:ATP binding"/>
    <property type="evidence" value="ECO:0007669"/>
    <property type="project" value="UniProtKB-KW"/>
</dbReference>
<protein>
    <submittedName>
        <fullName evidence="4">ABC transporter ATP-binding protein</fullName>
    </submittedName>
</protein>
<name>A0AA48M8Q2_9BACL</name>
<keyword evidence="5" id="KW-1185">Reference proteome</keyword>
<dbReference type="Proteomes" id="UP001189619">
    <property type="component" value="Chromosome"/>
</dbReference>
<feature type="domain" description="ABC transporter" evidence="3">
    <location>
        <begin position="8"/>
        <end position="231"/>
    </location>
</feature>
<dbReference type="Gene3D" id="3.40.50.300">
    <property type="entry name" value="P-loop containing nucleotide triphosphate hydrolases"/>
    <property type="match status" value="1"/>
</dbReference>
<dbReference type="SMART" id="SM00382">
    <property type="entry name" value="AAA"/>
    <property type="match status" value="1"/>
</dbReference>
<dbReference type="EMBL" id="OY569118">
    <property type="protein sequence ID" value="CAJ1003315.1"/>
    <property type="molecule type" value="Genomic_DNA"/>
</dbReference>
<evidence type="ECO:0000313" key="4">
    <source>
        <dbReference type="EMBL" id="CAJ1003315.1"/>
    </source>
</evidence>